<keyword evidence="1" id="KW-0472">Membrane</keyword>
<feature type="transmembrane region" description="Helical" evidence="1">
    <location>
        <begin position="67"/>
        <end position="84"/>
    </location>
</feature>
<feature type="transmembrane region" description="Helical" evidence="1">
    <location>
        <begin position="345"/>
        <end position="365"/>
    </location>
</feature>
<gene>
    <name evidence="2" type="ORF">WCY31_11345</name>
</gene>
<feature type="transmembrane region" description="Helical" evidence="1">
    <location>
        <begin position="34"/>
        <end position="55"/>
    </location>
</feature>
<keyword evidence="1" id="KW-0812">Transmembrane</keyword>
<feature type="transmembrane region" description="Helical" evidence="1">
    <location>
        <begin position="377"/>
        <end position="396"/>
    </location>
</feature>
<name>A0ABZ3H8G4_9BACT</name>
<feature type="transmembrane region" description="Helical" evidence="1">
    <location>
        <begin position="12"/>
        <end position="28"/>
    </location>
</feature>
<feature type="transmembrane region" description="Helical" evidence="1">
    <location>
        <begin position="130"/>
        <end position="149"/>
    </location>
</feature>
<dbReference type="EMBL" id="CP147920">
    <property type="protein sequence ID" value="XAU14825.1"/>
    <property type="molecule type" value="Genomic_DNA"/>
</dbReference>
<feature type="transmembrane region" description="Helical" evidence="1">
    <location>
        <begin position="96"/>
        <end position="118"/>
    </location>
</feature>
<keyword evidence="3" id="KW-1185">Reference proteome</keyword>
<evidence type="ECO:0008006" key="4">
    <source>
        <dbReference type="Google" id="ProtNLM"/>
    </source>
</evidence>
<evidence type="ECO:0000313" key="3">
    <source>
        <dbReference type="Proteomes" id="UP001447842"/>
    </source>
</evidence>
<evidence type="ECO:0000313" key="2">
    <source>
        <dbReference type="EMBL" id="XAU14825.1"/>
    </source>
</evidence>
<organism evidence="2 3">
    <name type="scientific">Sulfurimonas diazotrophicus</name>
    <dbReference type="NCBI Taxonomy" id="3131939"/>
    <lineage>
        <taxon>Bacteria</taxon>
        <taxon>Pseudomonadati</taxon>
        <taxon>Campylobacterota</taxon>
        <taxon>Epsilonproteobacteria</taxon>
        <taxon>Campylobacterales</taxon>
        <taxon>Sulfurimonadaceae</taxon>
        <taxon>Sulfurimonas</taxon>
    </lineage>
</organism>
<proteinExistence type="predicted"/>
<accession>A0ABZ3H8G4</accession>
<keyword evidence="1" id="KW-1133">Transmembrane helix</keyword>
<dbReference type="Proteomes" id="UP001447842">
    <property type="component" value="Chromosome"/>
</dbReference>
<feature type="transmembrane region" description="Helical" evidence="1">
    <location>
        <begin position="402"/>
        <end position="420"/>
    </location>
</feature>
<feature type="transmembrane region" description="Helical" evidence="1">
    <location>
        <begin position="201"/>
        <end position="234"/>
    </location>
</feature>
<protein>
    <recommendedName>
        <fullName evidence="4">O-antigen polysaccharide polymerase Wzy</fullName>
    </recommendedName>
</protein>
<dbReference type="RefSeq" id="WP_345972458.1">
    <property type="nucleotide sequence ID" value="NZ_CP147920.1"/>
</dbReference>
<reference evidence="2 3" key="1">
    <citation type="submission" date="2024-03" db="EMBL/GenBank/DDBJ databases">
        <title>Sulfurimonas sp. HSL3-1.</title>
        <authorList>
            <person name="Wang S."/>
        </authorList>
    </citation>
    <scope>NUCLEOTIDE SEQUENCE [LARGE SCALE GENOMIC DNA]</scope>
    <source>
        <strain evidence="2 3">HSL3-1</strain>
    </source>
</reference>
<feature type="transmembrane region" description="Helical" evidence="1">
    <location>
        <begin position="241"/>
        <end position="263"/>
    </location>
</feature>
<evidence type="ECO:0000256" key="1">
    <source>
        <dbReference type="SAM" id="Phobius"/>
    </source>
</evidence>
<sequence length="430" mass="50570">MSHLTTKKNFQIFSLIIVFIFSLKYFQSTPFETLFFQAQAFFLGIVLVFLMLFVFTKLIKRRKFDKMIFYYLLLIVTIPFYSAYRASTEFGQPFIYGVLAERTWLLLGTSIWLYYVLITKKISFSTMESAFVFMAWVSLFIFTIFVLTFDPNQLQSSEEIANFVHLTEDRGLRFKFQKYFITFGSIYYFVKYMIDKNAKDLIYMSFFLGFVFFVIQGRFYILAILLTYTFYLIMNYSMSRLFVIVIKTGFVLFVGLLILQIIMPDYLDRMSYLFSQMFTVLAGQESMDSSANARIFASLIVFEYFEMHPMSVFWGTGRVSHQWDGGYDSIFGYFYPSDIGVLGGIFMYGAIGFIVLYLIPFIFSINVLRKLPSSEDVFIVTFKYLLVYALIASVQASFYFTPIRYLIPLLILYAFLKMQWQDKIGKKSIN</sequence>